<gene>
    <name evidence="2" type="ORF">B0T14DRAFT_509156</name>
</gene>
<dbReference type="Proteomes" id="UP001175000">
    <property type="component" value="Unassembled WGS sequence"/>
</dbReference>
<comment type="caution">
    <text evidence="2">The sequence shown here is derived from an EMBL/GenBank/DDBJ whole genome shotgun (WGS) entry which is preliminary data.</text>
</comment>
<keyword evidence="1" id="KW-0812">Transmembrane</keyword>
<name>A0AA39X2I2_9PEZI</name>
<protein>
    <submittedName>
        <fullName evidence="2">Uncharacterized protein</fullName>
    </submittedName>
</protein>
<keyword evidence="3" id="KW-1185">Reference proteome</keyword>
<dbReference type="EMBL" id="JAULSU010000002">
    <property type="protein sequence ID" value="KAK0626099.1"/>
    <property type="molecule type" value="Genomic_DNA"/>
</dbReference>
<keyword evidence="1" id="KW-1133">Transmembrane helix</keyword>
<proteinExistence type="predicted"/>
<reference evidence="2" key="1">
    <citation type="submission" date="2023-06" db="EMBL/GenBank/DDBJ databases">
        <title>Genome-scale phylogeny and comparative genomics of the fungal order Sordariales.</title>
        <authorList>
            <consortium name="Lawrence Berkeley National Laboratory"/>
            <person name="Hensen N."/>
            <person name="Bonometti L."/>
            <person name="Westerberg I."/>
            <person name="Brannstrom I.O."/>
            <person name="Guillou S."/>
            <person name="Cros-Aarteil S."/>
            <person name="Calhoun S."/>
            <person name="Haridas S."/>
            <person name="Kuo A."/>
            <person name="Mondo S."/>
            <person name="Pangilinan J."/>
            <person name="Riley R."/>
            <person name="Labutti K."/>
            <person name="Andreopoulos B."/>
            <person name="Lipzen A."/>
            <person name="Chen C."/>
            <person name="Yanf M."/>
            <person name="Daum C."/>
            <person name="Ng V."/>
            <person name="Clum A."/>
            <person name="Steindorff A."/>
            <person name="Ohm R."/>
            <person name="Martin F."/>
            <person name="Silar P."/>
            <person name="Natvig D."/>
            <person name="Lalanne C."/>
            <person name="Gautier V."/>
            <person name="Ament-Velasquez S.L."/>
            <person name="Kruys A."/>
            <person name="Hutchinson M.I."/>
            <person name="Powell A.J."/>
            <person name="Barry K."/>
            <person name="Miller A.N."/>
            <person name="Grigoriev I.V."/>
            <person name="Debuchy R."/>
            <person name="Gladieux P."/>
            <person name="Thoren M.H."/>
            <person name="Johannesson H."/>
        </authorList>
    </citation>
    <scope>NUCLEOTIDE SEQUENCE</scope>
    <source>
        <strain evidence="2">CBS 606.72</strain>
    </source>
</reference>
<evidence type="ECO:0000313" key="3">
    <source>
        <dbReference type="Proteomes" id="UP001175000"/>
    </source>
</evidence>
<accession>A0AA39X2I2</accession>
<sequence length="75" mass="8600">MPRKLKNMYSPYGPRPRHSARLVVLWVACFFFIVFLTWYLNSRHGGKAAEYTSKIVGVKPEGGLGGDWRKDVLDD</sequence>
<dbReference type="AlphaFoldDB" id="A0AA39X2I2"/>
<evidence type="ECO:0000256" key="1">
    <source>
        <dbReference type="SAM" id="Phobius"/>
    </source>
</evidence>
<organism evidence="2 3">
    <name type="scientific">Immersiella caudata</name>
    <dbReference type="NCBI Taxonomy" id="314043"/>
    <lineage>
        <taxon>Eukaryota</taxon>
        <taxon>Fungi</taxon>
        <taxon>Dikarya</taxon>
        <taxon>Ascomycota</taxon>
        <taxon>Pezizomycotina</taxon>
        <taxon>Sordariomycetes</taxon>
        <taxon>Sordariomycetidae</taxon>
        <taxon>Sordariales</taxon>
        <taxon>Lasiosphaeriaceae</taxon>
        <taxon>Immersiella</taxon>
    </lineage>
</organism>
<keyword evidence="1" id="KW-0472">Membrane</keyword>
<feature type="transmembrane region" description="Helical" evidence="1">
    <location>
        <begin position="20"/>
        <end position="40"/>
    </location>
</feature>
<evidence type="ECO:0000313" key="2">
    <source>
        <dbReference type="EMBL" id="KAK0626099.1"/>
    </source>
</evidence>